<dbReference type="EMBL" id="CATOUU010000967">
    <property type="protein sequence ID" value="CAI9963182.1"/>
    <property type="molecule type" value="Genomic_DNA"/>
</dbReference>
<evidence type="ECO:0000313" key="1">
    <source>
        <dbReference type="EMBL" id="CAI9963182.1"/>
    </source>
</evidence>
<dbReference type="Proteomes" id="UP001642409">
    <property type="component" value="Unassembled WGS sequence"/>
</dbReference>
<dbReference type="EMBL" id="CAXDID020000057">
    <property type="protein sequence ID" value="CAL6008109.1"/>
    <property type="molecule type" value="Genomic_DNA"/>
</dbReference>
<accession>A0AA86QZ32</accession>
<organism evidence="1">
    <name type="scientific">Hexamita inflata</name>
    <dbReference type="NCBI Taxonomy" id="28002"/>
    <lineage>
        <taxon>Eukaryota</taxon>
        <taxon>Metamonada</taxon>
        <taxon>Diplomonadida</taxon>
        <taxon>Hexamitidae</taxon>
        <taxon>Hexamitinae</taxon>
        <taxon>Hexamita</taxon>
    </lineage>
</organism>
<reference evidence="1" key="1">
    <citation type="submission" date="2023-06" db="EMBL/GenBank/DDBJ databases">
        <authorList>
            <person name="Kurt Z."/>
        </authorList>
    </citation>
    <scope>NUCLEOTIDE SEQUENCE</scope>
</reference>
<proteinExistence type="predicted"/>
<gene>
    <name evidence="2" type="ORF">HINF_LOCUS20956</name>
    <name evidence="1" type="ORF">HINF_LOCUS50827</name>
</gene>
<comment type="caution">
    <text evidence="1">The sequence shown here is derived from an EMBL/GenBank/DDBJ whole genome shotgun (WGS) entry which is preliminary data.</text>
</comment>
<sequence>MLQGHSCRWIEKLLGVSSGYLYLKPLHRCRTALKKTLVPVGSALELRARRADSTLTLAVVMRAGPQPGRWQLGGSRTSGAHVFINIFSMVFIRYKQFDNHGTLLDSLSSRSPGLQFRQAPPNK</sequence>
<protein>
    <submittedName>
        <fullName evidence="2">Hypothetical_protein</fullName>
    </submittedName>
</protein>
<keyword evidence="3" id="KW-1185">Reference proteome</keyword>
<evidence type="ECO:0000313" key="3">
    <source>
        <dbReference type="Proteomes" id="UP001642409"/>
    </source>
</evidence>
<dbReference type="AlphaFoldDB" id="A0AA86QZ32"/>
<reference evidence="2 3" key="2">
    <citation type="submission" date="2024-07" db="EMBL/GenBank/DDBJ databases">
        <authorList>
            <person name="Akdeniz Z."/>
        </authorList>
    </citation>
    <scope>NUCLEOTIDE SEQUENCE [LARGE SCALE GENOMIC DNA]</scope>
</reference>
<name>A0AA86QZ32_9EUKA</name>
<evidence type="ECO:0000313" key="2">
    <source>
        <dbReference type="EMBL" id="CAL6008109.1"/>
    </source>
</evidence>